<proteinExistence type="inferred from homology"/>
<evidence type="ECO:0000256" key="2">
    <source>
        <dbReference type="SAM" id="Phobius"/>
    </source>
</evidence>
<dbReference type="PANTHER" id="PTHR45890">
    <property type="entry name" value="AARF DOMAIN CONTAINING KINASE 2 (PREDICTED)"/>
    <property type="match status" value="1"/>
</dbReference>
<comment type="caution">
    <text evidence="4">The sequence shown here is derived from an EMBL/GenBank/DDBJ whole genome shotgun (WGS) entry which is preliminary data.</text>
</comment>
<keyword evidence="5" id="KW-1185">Reference proteome</keyword>
<dbReference type="CDD" id="cd13971">
    <property type="entry name" value="ADCK2-like"/>
    <property type="match status" value="1"/>
</dbReference>
<dbReference type="InterPro" id="IPR044095">
    <property type="entry name" value="ADCK2_dom"/>
</dbReference>
<dbReference type="Proteomes" id="UP000182235">
    <property type="component" value="Unassembled WGS sequence"/>
</dbReference>
<dbReference type="GO" id="GO:0005739">
    <property type="term" value="C:mitochondrion"/>
    <property type="evidence" value="ECO:0007669"/>
    <property type="project" value="TreeGrafter"/>
</dbReference>
<dbReference type="STRING" id="1447872.A0A1J9QDK3"/>
<name>A0A1J9QDK3_9EURO</name>
<evidence type="ECO:0000313" key="5">
    <source>
        <dbReference type="Proteomes" id="UP000182235"/>
    </source>
</evidence>
<dbReference type="SUPFAM" id="SSF56112">
    <property type="entry name" value="Protein kinase-like (PK-like)"/>
    <property type="match status" value="1"/>
</dbReference>
<feature type="domain" description="ABC1 atypical kinase-like" evidence="3">
    <location>
        <begin position="233"/>
        <end position="283"/>
    </location>
</feature>
<reference evidence="4 5" key="1">
    <citation type="submission" date="2015-07" db="EMBL/GenBank/DDBJ databases">
        <title>Emmonsia species relationships and genome sequence.</title>
        <authorList>
            <consortium name="The Broad Institute Genomics Platform"/>
            <person name="Cuomo C.A."/>
            <person name="Munoz J.F."/>
            <person name="Imamovic A."/>
            <person name="Priest M.E."/>
            <person name="Young S."/>
            <person name="Clay O.K."/>
            <person name="McEwen J.G."/>
        </authorList>
    </citation>
    <scope>NUCLEOTIDE SEQUENCE [LARGE SCALE GENOMIC DNA]</scope>
    <source>
        <strain evidence="4 5">UAMH 9510</strain>
    </source>
</reference>
<keyword evidence="2" id="KW-0472">Membrane</keyword>
<dbReference type="EMBL" id="LGRN01000319">
    <property type="protein sequence ID" value="OJD13253.1"/>
    <property type="molecule type" value="Genomic_DNA"/>
</dbReference>
<dbReference type="PANTHER" id="PTHR45890:SF1">
    <property type="entry name" value="AARF DOMAIN CONTAINING KINASE 2"/>
    <property type="match status" value="1"/>
</dbReference>
<accession>A0A1J9QDK3</accession>
<keyword evidence="2" id="KW-0812">Transmembrane</keyword>
<dbReference type="OrthoDB" id="1290869at2759"/>
<gene>
    <name evidence="4" type="ORF">AJ78_06275</name>
</gene>
<evidence type="ECO:0000256" key="1">
    <source>
        <dbReference type="ARBA" id="ARBA00009670"/>
    </source>
</evidence>
<dbReference type="Pfam" id="PF03109">
    <property type="entry name" value="ABC1"/>
    <property type="match status" value="2"/>
</dbReference>
<dbReference type="InterPro" id="IPR011009">
    <property type="entry name" value="Kinase-like_dom_sf"/>
</dbReference>
<keyword evidence="2" id="KW-1133">Transmembrane helix</keyword>
<comment type="similarity">
    <text evidence="1">Belongs to the protein kinase superfamily. ADCK protein kinase family.</text>
</comment>
<dbReference type="AlphaFoldDB" id="A0A1J9QDK3"/>
<organism evidence="4 5">
    <name type="scientific">Emergomyces pasteurianus Ep9510</name>
    <dbReference type="NCBI Taxonomy" id="1447872"/>
    <lineage>
        <taxon>Eukaryota</taxon>
        <taxon>Fungi</taxon>
        <taxon>Dikarya</taxon>
        <taxon>Ascomycota</taxon>
        <taxon>Pezizomycotina</taxon>
        <taxon>Eurotiomycetes</taxon>
        <taxon>Eurotiomycetidae</taxon>
        <taxon>Onygenales</taxon>
        <taxon>Ajellomycetaceae</taxon>
        <taxon>Emergomyces</taxon>
    </lineage>
</organism>
<evidence type="ECO:0000313" key="4">
    <source>
        <dbReference type="EMBL" id="OJD13253.1"/>
    </source>
</evidence>
<sequence>MRTAPWLGRFCPIPAPLACCLPHSRILPPSTTSSSGFRYIIRQLPRQYHGRKPIHHRSFQWRKQHLPPPPHRSPHTSTRTTALLLAATLTPAAFLQLAENGLDDDSTTVESEMLAASREEARRVIPDDMHGIVLFCRSVYIFVDRYVVEPVATALRFLHLVAIFVPVIVTVPVIWIGGRVKRRDRERTGTLWWYGFLVRGMEKAGPTFIKLGQWAASRSDIFPPELCAEMSSLHSDAPAHSLHATKEIISKAFNMPFADIFEEFDEAPLGVGAIAQVYKAKLRPDLVVHDELVSDDRPRNLRAKLKKNVDTLVKSGPQRAPSSYVAIKVLHPRVQRIVRRDLHIMAFFAQLINAIPTMEWFSFPDEVKQFGNMMRLQLDLRIEATNLQLFREHFKSRTTAWFPYPYTEYTTREVLVEEFAQGIPLSTFLESGGGAYQQQIAREGLDAFLHMLLIDNFVHADLHPGNIMVRFYKPDQLGLSFKSSKPSTPAKEITQVDVTESVLDRLRPHQGDPEKWNAALSQIDKEGYRPQLIFIDTGLVTQLNGHNRRNFLDLFRAVAEFDGYKSGQLMVERCRQPDVVIDPEIFALKMQHLVLAVKGRTFALGNVKIGDVLSQVLYMVRAHHVRLEGDFVNVVISILLLEGIGRSMDPELDLFKSALPILRQLGAGTTFLKSVREGDTSMLKVWVGLEARTMLQASIESVEKCVKYDLLSPNI</sequence>
<evidence type="ECO:0000259" key="3">
    <source>
        <dbReference type="Pfam" id="PF03109"/>
    </source>
</evidence>
<feature type="transmembrane region" description="Helical" evidence="2">
    <location>
        <begin position="157"/>
        <end position="177"/>
    </location>
</feature>
<dbReference type="InterPro" id="IPR052402">
    <property type="entry name" value="ADCK_kinase"/>
</dbReference>
<dbReference type="VEuPathDB" id="FungiDB:AJ78_06275"/>
<feature type="domain" description="ABC1 atypical kinase-like" evidence="3">
    <location>
        <begin position="323"/>
        <end position="470"/>
    </location>
</feature>
<dbReference type="InterPro" id="IPR004147">
    <property type="entry name" value="ABC1_dom"/>
</dbReference>
<keyword evidence="4" id="KW-0418">Kinase</keyword>
<keyword evidence="4" id="KW-0808">Transferase</keyword>
<protein>
    <submittedName>
        <fullName evidence="4">Atypical/ABC1/ABC1-C protein kinase</fullName>
    </submittedName>
</protein>
<dbReference type="GO" id="GO:0016301">
    <property type="term" value="F:kinase activity"/>
    <property type="evidence" value="ECO:0007669"/>
    <property type="project" value="UniProtKB-KW"/>
</dbReference>